<evidence type="ECO:0000313" key="2">
    <source>
        <dbReference type="EMBL" id="AUQ99973.1"/>
    </source>
</evidence>
<dbReference type="InterPro" id="IPR009492">
    <property type="entry name" value="TniQ"/>
</dbReference>
<evidence type="ECO:0000313" key="3">
    <source>
        <dbReference type="Proteomes" id="UP000236447"/>
    </source>
</evidence>
<dbReference type="Pfam" id="PF06527">
    <property type="entry name" value="TniQ"/>
    <property type="match status" value="1"/>
</dbReference>
<organism evidence="2 3">
    <name type="scientific">Phaeobacter inhibens</name>
    <dbReference type="NCBI Taxonomy" id="221822"/>
    <lineage>
        <taxon>Bacteria</taxon>
        <taxon>Pseudomonadati</taxon>
        <taxon>Pseudomonadota</taxon>
        <taxon>Alphaproteobacteria</taxon>
        <taxon>Rhodobacterales</taxon>
        <taxon>Roseobacteraceae</taxon>
        <taxon>Phaeobacter</taxon>
    </lineage>
</organism>
<feature type="domain" description="TniQ" evidence="1">
    <location>
        <begin position="13"/>
        <end position="134"/>
    </location>
</feature>
<dbReference type="Proteomes" id="UP000236447">
    <property type="component" value="Chromosome"/>
</dbReference>
<protein>
    <recommendedName>
        <fullName evidence="1">TniQ domain-containing protein</fullName>
    </recommendedName>
</protein>
<sequence length="485" mass="53569">MSTLRPYIPFDLRETLLSYAARLSAVHTGKGMRRLLNDLRIPVENFLMGRHEAVEAFASATGSDAEILKSAALTGKKKHVEFRGAKMAKTFVVRQADKYCPVCLAEDGSPYAWRQQLIWCFAPAHRCVHHNTSLRRITQKGFDLREGLVAPGAGAVTPCDGDQPEYLAWLDNRLHGPREEPKWQAGQTVQQVLETSMMLGAVLEHGHKVRPHKLRANDQEAAADIGFAIYREGAGAVTEALDTIRRRSPATAVQAGPLAKYGPLFDWLDRRCNAIDPGPIRDLLRNHIIKHDALSRGDTVLGHEIKERRYHSVHSLSEETNIPRVRMSRMLQKLGKIPAGATHAECGLLRFDAQDISGLIADFQTTIERKDVPAYIGASKNQFQTLYAGGIIRPLVPRDKPGAVRNVVFSRRHLDTFLETLNALPVASETGKDLHTIAYACQRGAGTTLNLVYGILSGELPAWRRDTPPGLSQVLVSLTDAVGAE</sequence>
<reference evidence="2 3" key="1">
    <citation type="journal article" date="2017" name="Front. Microbiol.">
        <title>Phaeobacter piscinae sp. nov., a species of the Roseobacter group and potential aquaculture probiont.</title>
        <authorList>
            <person name="Sonnenschein E.C."/>
            <person name="Phippen C.B.W."/>
            <person name="Nielsen K.F."/>
            <person name="Mateiu R.V."/>
            <person name="Melchiorsen J."/>
            <person name="Gram L."/>
            <person name="Overmann J."/>
            <person name="Freese H.M."/>
        </authorList>
    </citation>
    <scope>NUCLEOTIDE SEQUENCE [LARGE SCALE GENOMIC DNA]</scope>
    <source>
        <strain evidence="2 3">P88</strain>
    </source>
</reference>
<gene>
    <name evidence="2" type="ORF">PhaeoP88_02626</name>
</gene>
<proteinExistence type="predicted"/>
<dbReference type="AlphaFoldDB" id="A0A2I7KBL2"/>
<name>A0A2I7KBL2_9RHOB</name>
<reference evidence="2 3" key="2">
    <citation type="journal article" date="2017" name="Genome Biol. Evol.">
        <title>Trajectories and Drivers of Genome Evolution in Surface-Associated Marine Phaeobacter.</title>
        <authorList>
            <person name="Freese H.M."/>
            <person name="Sikorski J."/>
            <person name="Bunk B."/>
            <person name="Scheuner C."/>
            <person name="Meier-Kolthoff J.P."/>
            <person name="Sproer C."/>
            <person name="Gram L."/>
            <person name="Overmann J."/>
        </authorList>
    </citation>
    <scope>NUCLEOTIDE SEQUENCE [LARGE SCALE GENOMIC DNA]</scope>
    <source>
        <strain evidence="2 3">P88</strain>
    </source>
</reference>
<evidence type="ECO:0000259" key="1">
    <source>
        <dbReference type="Pfam" id="PF06527"/>
    </source>
</evidence>
<accession>A0A2I7KBL2</accession>
<dbReference type="EMBL" id="CP010725">
    <property type="protein sequence ID" value="AUQ99973.1"/>
    <property type="molecule type" value="Genomic_DNA"/>
</dbReference>